<evidence type="ECO:0000313" key="5">
    <source>
        <dbReference type="Proteomes" id="UP000694005"/>
    </source>
</evidence>
<reference evidence="4 5" key="1">
    <citation type="submission" date="2021-07" db="EMBL/GenBank/DDBJ databases">
        <authorList>
            <consortium name="Genoscope - CEA"/>
            <person name="William W."/>
        </authorList>
    </citation>
    <scope>NUCLEOTIDE SEQUENCE [LARGE SCALE GENOMIC DNA]</scope>
</reference>
<evidence type="ECO:0000259" key="3">
    <source>
        <dbReference type="Pfam" id="PF00646"/>
    </source>
</evidence>
<dbReference type="PANTHER" id="PTHR32212:SF325">
    <property type="entry name" value="FBD DOMAIN-CONTAINING PROTEIN"/>
    <property type="match status" value="1"/>
</dbReference>
<feature type="transmembrane region" description="Helical" evidence="2">
    <location>
        <begin position="56"/>
        <end position="81"/>
    </location>
</feature>
<dbReference type="InterPro" id="IPR001810">
    <property type="entry name" value="F-box_dom"/>
</dbReference>
<feature type="domain" description="F-box" evidence="3">
    <location>
        <begin position="94"/>
        <end position="133"/>
    </location>
</feature>
<keyword evidence="2" id="KW-0812">Transmembrane</keyword>
<sequence>MSIAQNDTYTKQMSKPNAYNRKEEKTQEKCADVSRFALPSLLTWTQEERGKFGSVLAFNILGFCLVHLCGYVTKPFLFFIWSWPLDCKSYMDRISGLSDELLVRILTFIPTKVAVSTSILSKRWEFLWTWVPKLEFVDNKYVSDLARMFLARFLSLN</sequence>
<dbReference type="AlphaFoldDB" id="A0A8D9HYH5"/>
<dbReference type="EMBL" id="LS974620">
    <property type="protein sequence ID" value="CAG7907187.1"/>
    <property type="molecule type" value="Genomic_DNA"/>
</dbReference>
<dbReference type="Proteomes" id="UP000694005">
    <property type="component" value="Chromosome A04"/>
</dbReference>
<organism evidence="4 5">
    <name type="scientific">Brassica campestris</name>
    <name type="common">Field mustard</name>
    <dbReference type="NCBI Taxonomy" id="3711"/>
    <lineage>
        <taxon>Eukaryota</taxon>
        <taxon>Viridiplantae</taxon>
        <taxon>Streptophyta</taxon>
        <taxon>Embryophyta</taxon>
        <taxon>Tracheophyta</taxon>
        <taxon>Spermatophyta</taxon>
        <taxon>Magnoliopsida</taxon>
        <taxon>eudicotyledons</taxon>
        <taxon>Gunneridae</taxon>
        <taxon>Pentapetalae</taxon>
        <taxon>rosids</taxon>
        <taxon>malvids</taxon>
        <taxon>Brassicales</taxon>
        <taxon>Brassicaceae</taxon>
        <taxon>Brassiceae</taxon>
        <taxon>Brassica</taxon>
    </lineage>
</organism>
<name>A0A8D9HYH5_BRACM</name>
<gene>
    <name evidence="4" type="ORF">BRAPAZ1V2_A04P20880.2</name>
</gene>
<dbReference type="CDD" id="cd22160">
    <property type="entry name" value="F-box_AtFBL13-like"/>
    <property type="match status" value="1"/>
</dbReference>
<keyword evidence="2" id="KW-0472">Membrane</keyword>
<feature type="region of interest" description="Disordered" evidence="1">
    <location>
        <begin position="1"/>
        <end position="26"/>
    </location>
</feature>
<keyword evidence="2" id="KW-1133">Transmembrane helix</keyword>
<dbReference type="SUPFAM" id="SSF81383">
    <property type="entry name" value="F-box domain"/>
    <property type="match status" value="1"/>
</dbReference>
<dbReference type="InterPro" id="IPR036047">
    <property type="entry name" value="F-box-like_dom_sf"/>
</dbReference>
<dbReference type="PANTHER" id="PTHR32212">
    <property type="entry name" value="CYCLIN-LIKE F-BOX"/>
    <property type="match status" value="1"/>
</dbReference>
<dbReference type="Gramene" id="A04p20880.2_BraZ1">
    <property type="protein sequence ID" value="A04p20880.2_BraZ1.CDS"/>
    <property type="gene ID" value="A04g20880.2_BraZ1"/>
</dbReference>
<evidence type="ECO:0000313" key="4">
    <source>
        <dbReference type="EMBL" id="CAG7907187.1"/>
    </source>
</evidence>
<feature type="transmembrane region" description="Helical" evidence="2">
    <location>
        <begin position="101"/>
        <end position="120"/>
    </location>
</feature>
<evidence type="ECO:0000256" key="1">
    <source>
        <dbReference type="SAM" id="MobiDB-lite"/>
    </source>
</evidence>
<evidence type="ECO:0000256" key="2">
    <source>
        <dbReference type="SAM" id="Phobius"/>
    </source>
</evidence>
<proteinExistence type="predicted"/>
<dbReference type="Pfam" id="PF00646">
    <property type="entry name" value="F-box"/>
    <property type="match status" value="1"/>
</dbReference>
<accession>A0A8D9HYH5</accession>
<dbReference type="InterPro" id="IPR053781">
    <property type="entry name" value="F-box_AtFBL13-like"/>
</dbReference>
<protein>
    <recommendedName>
        <fullName evidence="3">F-box domain-containing protein</fullName>
    </recommendedName>
</protein>
<feature type="compositionally biased region" description="Polar residues" evidence="1">
    <location>
        <begin position="1"/>
        <end position="17"/>
    </location>
</feature>